<proteinExistence type="predicted"/>
<dbReference type="AlphaFoldDB" id="A0AAV4FTD1"/>
<keyword evidence="2" id="KW-1185">Reference proteome</keyword>
<evidence type="ECO:0000313" key="2">
    <source>
        <dbReference type="Proteomes" id="UP000762676"/>
    </source>
</evidence>
<comment type="caution">
    <text evidence="1">The sequence shown here is derived from an EMBL/GenBank/DDBJ whole genome shotgun (WGS) entry which is preliminary data.</text>
</comment>
<accession>A0AAV4FTD1</accession>
<protein>
    <submittedName>
        <fullName evidence="1">Acyl transferase</fullName>
    </submittedName>
</protein>
<dbReference type="SUPFAM" id="SSF56801">
    <property type="entry name" value="Acetyl-CoA synthetase-like"/>
    <property type="match status" value="1"/>
</dbReference>
<dbReference type="Proteomes" id="UP000762676">
    <property type="component" value="Unassembled WGS sequence"/>
</dbReference>
<dbReference type="GO" id="GO:0016740">
    <property type="term" value="F:transferase activity"/>
    <property type="evidence" value="ECO:0007669"/>
    <property type="project" value="UniProtKB-KW"/>
</dbReference>
<gene>
    <name evidence="1" type="ORF">ElyMa_002190000</name>
</gene>
<name>A0AAV4FTD1_9GAST</name>
<evidence type="ECO:0000313" key="1">
    <source>
        <dbReference type="EMBL" id="GFR75485.1"/>
    </source>
</evidence>
<keyword evidence="1" id="KW-0808">Transferase</keyword>
<reference evidence="1 2" key="1">
    <citation type="journal article" date="2021" name="Elife">
        <title>Chloroplast acquisition without the gene transfer in kleptoplastic sea slugs, Plakobranchus ocellatus.</title>
        <authorList>
            <person name="Maeda T."/>
            <person name="Takahashi S."/>
            <person name="Yoshida T."/>
            <person name="Shimamura S."/>
            <person name="Takaki Y."/>
            <person name="Nagai Y."/>
            <person name="Toyoda A."/>
            <person name="Suzuki Y."/>
            <person name="Arimoto A."/>
            <person name="Ishii H."/>
            <person name="Satoh N."/>
            <person name="Nishiyama T."/>
            <person name="Hasebe M."/>
            <person name="Maruyama T."/>
            <person name="Minagawa J."/>
            <person name="Obokata J."/>
            <person name="Shigenobu S."/>
        </authorList>
    </citation>
    <scope>NUCLEOTIDE SEQUENCE [LARGE SCALE GENOMIC DNA]</scope>
</reference>
<organism evidence="1 2">
    <name type="scientific">Elysia marginata</name>
    <dbReference type="NCBI Taxonomy" id="1093978"/>
    <lineage>
        <taxon>Eukaryota</taxon>
        <taxon>Metazoa</taxon>
        <taxon>Spiralia</taxon>
        <taxon>Lophotrochozoa</taxon>
        <taxon>Mollusca</taxon>
        <taxon>Gastropoda</taxon>
        <taxon>Heterobranchia</taxon>
        <taxon>Euthyneura</taxon>
        <taxon>Panpulmonata</taxon>
        <taxon>Sacoglossa</taxon>
        <taxon>Placobranchoidea</taxon>
        <taxon>Plakobranchidae</taxon>
        <taxon>Elysia</taxon>
    </lineage>
</organism>
<dbReference type="EMBL" id="BMAT01004542">
    <property type="protein sequence ID" value="GFR75485.1"/>
    <property type="molecule type" value="Genomic_DNA"/>
</dbReference>
<sequence length="194" mass="22125">MINHLMDVSNFSENGCYVAHPKVLSEILQELDKSKRKHILLGVSYALMDFAERFSLDLSHTIVIETGGMKGHRREMTKIELHNRLKTAFGVRNIHSEYSMTELFSQAYSKLDGKFQTPPWMKVFTREVEDPFSFLKENRYGGINIIDLANIHSCSFIATEDLGRRFSDGAFEIAGRLDHSEVRGCNLLYGEGMA</sequence>